<dbReference type="EMBL" id="CP043839">
    <property type="protein sequence ID" value="WOF13868.1"/>
    <property type="molecule type" value="Genomic_DNA"/>
</dbReference>
<evidence type="ECO:0000313" key="1">
    <source>
        <dbReference type="EMBL" id="NJC17044.1"/>
    </source>
</evidence>
<evidence type="ECO:0000313" key="4">
    <source>
        <dbReference type="Proteomes" id="UP001302374"/>
    </source>
</evidence>
<gene>
    <name evidence="2" type="ORF">F1644_17070</name>
    <name evidence="1" type="ORF">GGR15_000649</name>
</gene>
<name>A0A7X5Y9I2_9BACT</name>
<dbReference type="EMBL" id="JAATLI010000002">
    <property type="protein sequence ID" value="NJC17044.1"/>
    <property type="molecule type" value="Genomic_DNA"/>
</dbReference>
<protein>
    <submittedName>
        <fullName evidence="1">Uncharacterized protein</fullName>
    </submittedName>
</protein>
<evidence type="ECO:0000313" key="2">
    <source>
        <dbReference type="EMBL" id="WOF13868.1"/>
    </source>
</evidence>
<proteinExistence type="predicted"/>
<dbReference type="Proteomes" id="UP001302374">
    <property type="component" value="Chromosome"/>
</dbReference>
<sequence length="177" mass="20088">MNTRVIIICVLGLLYPYCGFGQALNAISGKESLVHTGAGSEKTEKEKYVYHVYETTSKVAFEIPHYLGEPCTEKWSRFQANYTRTYDQNVGFSSTTVEFAKPAIYHAVNKINKYIVKAVKKKNVTREEAIRLLSHVLDCANTLLYEDDTTQLEKSLASTKEPELLIKIFKQIKLVKA</sequence>
<organism evidence="1 3">
    <name type="scientific">Butyricimonas paravirosa</name>
    <dbReference type="NCBI Taxonomy" id="1472417"/>
    <lineage>
        <taxon>Bacteria</taxon>
        <taxon>Pseudomonadati</taxon>
        <taxon>Bacteroidota</taxon>
        <taxon>Bacteroidia</taxon>
        <taxon>Bacteroidales</taxon>
        <taxon>Odoribacteraceae</taxon>
        <taxon>Butyricimonas</taxon>
    </lineage>
</organism>
<dbReference type="AlphaFoldDB" id="A0A7X5Y9I2"/>
<keyword evidence="4" id="KW-1185">Reference proteome</keyword>
<reference evidence="1 3" key="2">
    <citation type="submission" date="2020-03" db="EMBL/GenBank/DDBJ databases">
        <title>Genomic Encyclopedia of Type Strains, Phase IV (KMG-IV): sequencing the most valuable type-strain genomes for metagenomic binning, comparative biology and taxonomic classification.</title>
        <authorList>
            <person name="Goeker M."/>
        </authorList>
    </citation>
    <scope>NUCLEOTIDE SEQUENCE [LARGE SCALE GENOMIC DNA]</scope>
    <source>
        <strain evidence="1 3">DSM 105722</strain>
    </source>
</reference>
<dbReference type="RefSeq" id="WP_087420889.1">
    <property type="nucleotide sequence ID" value="NZ_BMPA01000002.1"/>
</dbReference>
<dbReference type="Proteomes" id="UP000576368">
    <property type="component" value="Unassembled WGS sequence"/>
</dbReference>
<dbReference type="GeneID" id="86893042"/>
<accession>A0A7X5Y9I2</accession>
<reference evidence="2 4" key="1">
    <citation type="submission" date="2019-09" db="EMBL/GenBank/DDBJ databases">
        <title>Butyricimonas paravirosa DSM 105722 (=214-4 = JCM 18677 = CCUG 65563).</title>
        <authorList>
            <person name="Le Roy T."/>
            <person name="Cani P.D."/>
        </authorList>
    </citation>
    <scope>NUCLEOTIDE SEQUENCE [LARGE SCALE GENOMIC DNA]</scope>
    <source>
        <strain evidence="2 4">DSM 105722</strain>
    </source>
</reference>
<evidence type="ECO:0000313" key="3">
    <source>
        <dbReference type="Proteomes" id="UP000576368"/>
    </source>
</evidence>